<evidence type="ECO:0000256" key="1">
    <source>
        <dbReference type="SAM" id="MobiDB-lite"/>
    </source>
</evidence>
<feature type="compositionally biased region" description="Low complexity" evidence="1">
    <location>
        <begin position="50"/>
        <end position="61"/>
    </location>
</feature>
<evidence type="ECO:0000313" key="3">
    <source>
        <dbReference type="Proteomes" id="UP000481861"/>
    </source>
</evidence>
<feature type="region of interest" description="Disordered" evidence="1">
    <location>
        <begin position="46"/>
        <end position="68"/>
    </location>
</feature>
<gene>
    <name evidence="2" type="ORF">BDV95DRAFT_334317</name>
</gene>
<comment type="caution">
    <text evidence="2">The sequence shown here is derived from an EMBL/GenBank/DDBJ whole genome shotgun (WGS) entry which is preliminary data.</text>
</comment>
<feature type="compositionally biased region" description="Pro residues" evidence="1">
    <location>
        <begin position="115"/>
        <end position="125"/>
    </location>
</feature>
<organism evidence="2 3">
    <name type="scientific">Massariosphaeria phaeospora</name>
    <dbReference type="NCBI Taxonomy" id="100035"/>
    <lineage>
        <taxon>Eukaryota</taxon>
        <taxon>Fungi</taxon>
        <taxon>Dikarya</taxon>
        <taxon>Ascomycota</taxon>
        <taxon>Pezizomycotina</taxon>
        <taxon>Dothideomycetes</taxon>
        <taxon>Pleosporomycetidae</taxon>
        <taxon>Pleosporales</taxon>
        <taxon>Pleosporales incertae sedis</taxon>
        <taxon>Massariosphaeria</taxon>
    </lineage>
</organism>
<name>A0A7C8IES9_9PLEO</name>
<accession>A0A7C8IES9</accession>
<dbReference type="EMBL" id="JAADJZ010000006">
    <property type="protein sequence ID" value="KAF2874493.1"/>
    <property type="molecule type" value="Genomic_DNA"/>
</dbReference>
<reference evidence="2 3" key="1">
    <citation type="submission" date="2020-01" db="EMBL/GenBank/DDBJ databases">
        <authorList>
            <consortium name="DOE Joint Genome Institute"/>
            <person name="Haridas S."/>
            <person name="Albert R."/>
            <person name="Binder M."/>
            <person name="Bloem J."/>
            <person name="Labutti K."/>
            <person name="Salamov A."/>
            <person name="Andreopoulos B."/>
            <person name="Baker S.E."/>
            <person name="Barry K."/>
            <person name="Bills G."/>
            <person name="Bluhm B.H."/>
            <person name="Cannon C."/>
            <person name="Castanera R."/>
            <person name="Culley D.E."/>
            <person name="Daum C."/>
            <person name="Ezra D."/>
            <person name="Gonzalez J.B."/>
            <person name="Henrissat B."/>
            <person name="Kuo A."/>
            <person name="Liang C."/>
            <person name="Lipzen A."/>
            <person name="Lutzoni F."/>
            <person name="Magnuson J."/>
            <person name="Mondo S."/>
            <person name="Nolan M."/>
            <person name="Ohm R."/>
            <person name="Pangilinan J."/>
            <person name="Park H.-J.H."/>
            <person name="Ramirez L."/>
            <person name="Alfaro M."/>
            <person name="Sun H."/>
            <person name="Tritt A."/>
            <person name="Yoshinaga Y."/>
            <person name="Zwiers L.-H.L."/>
            <person name="Turgeon B.G."/>
            <person name="Goodwin S.B."/>
            <person name="Spatafora J.W."/>
            <person name="Crous P.W."/>
            <person name="Grigoriev I.V."/>
        </authorList>
    </citation>
    <scope>NUCLEOTIDE SEQUENCE [LARGE SCALE GENOMIC DNA]</scope>
    <source>
        <strain evidence="2 3">CBS 611.86</strain>
    </source>
</reference>
<keyword evidence="3" id="KW-1185">Reference proteome</keyword>
<sequence>MKVNEGSIGRPVQETGPWFSRSLANRGYIIWSGRVALMPALSLLRKPKSKPSSSIRSPSPSHGHTAPSFLTTSITAAALNKRNPAAPMRPSHKQAGARRPAVSDTSSRLSDRTRPPPPPPPPALPPRSAVVWGRRAGGARRLSTWCHLQRAMPGRRLWSCLGLRPHAALSSLYPPDELTSGVIEATSGNDDNARKQQTTLGQTLPYPLSNHMGCGGYISSSFAVHLLSPYLRLGLRFILMCTRSNRKEEVL</sequence>
<feature type="region of interest" description="Disordered" evidence="1">
    <location>
        <begin position="84"/>
        <end position="129"/>
    </location>
</feature>
<dbReference type="AlphaFoldDB" id="A0A7C8IES9"/>
<dbReference type="Proteomes" id="UP000481861">
    <property type="component" value="Unassembled WGS sequence"/>
</dbReference>
<proteinExistence type="predicted"/>
<protein>
    <submittedName>
        <fullName evidence="2">Uncharacterized protein</fullName>
    </submittedName>
</protein>
<evidence type="ECO:0000313" key="2">
    <source>
        <dbReference type="EMBL" id="KAF2874493.1"/>
    </source>
</evidence>